<accession>A0A4Y8SED5</accession>
<gene>
    <name evidence="1" type="ORF">E2R66_12480</name>
</gene>
<organism evidence="1 2">
    <name type="scientific">Mucilaginibacter psychrotolerans</name>
    <dbReference type="NCBI Taxonomy" id="1524096"/>
    <lineage>
        <taxon>Bacteria</taxon>
        <taxon>Pseudomonadati</taxon>
        <taxon>Bacteroidota</taxon>
        <taxon>Sphingobacteriia</taxon>
        <taxon>Sphingobacteriales</taxon>
        <taxon>Sphingobacteriaceae</taxon>
        <taxon>Mucilaginibacter</taxon>
    </lineage>
</organism>
<name>A0A4Y8SED5_9SPHI</name>
<evidence type="ECO:0000313" key="2">
    <source>
        <dbReference type="Proteomes" id="UP000297540"/>
    </source>
</evidence>
<proteinExistence type="predicted"/>
<dbReference type="OrthoDB" id="797652at2"/>
<dbReference type="EMBL" id="SOZE01000011">
    <property type="protein sequence ID" value="TFF37248.1"/>
    <property type="molecule type" value="Genomic_DNA"/>
</dbReference>
<dbReference type="AlphaFoldDB" id="A0A4Y8SED5"/>
<comment type="caution">
    <text evidence="1">The sequence shown here is derived from an EMBL/GenBank/DDBJ whole genome shotgun (WGS) entry which is preliminary data.</text>
</comment>
<keyword evidence="2" id="KW-1185">Reference proteome</keyword>
<dbReference type="RefSeq" id="WP_133231339.1">
    <property type="nucleotide sequence ID" value="NZ_SOZE01000011.1"/>
</dbReference>
<sequence length="138" mass="15754">MLLDRKKYTESAYIGEELFSDPEKDNLHKCMVVEQSIADGDFSLDEALEAYLLSKEEYESYIAKKSNANIFLSLSGSTNVYSTIKTSFAAPYYLEVFVKMIDNSFDDQLHNLLSKRISKIKKELQGMSKDIKELKAKA</sequence>
<protein>
    <submittedName>
        <fullName evidence="1">Uncharacterized protein</fullName>
    </submittedName>
</protein>
<reference evidence="1 2" key="1">
    <citation type="journal article" date="2017" name="Int. J. Syst. Evol. Microbiol.">
        <title>Mucilaginibacterpsychrotolerans sp. nov., isolated from peatlands.</title>
        <authorList>
            <person name="Deng Y."/>
            <person name="Shen L."/>
            <person name="Xu B."/>
            <person name="Liu Y."/>
            <person name="Gu Z."/>
            <person name="Liu H."/>
            <person name="Zhou Y."/>
        </authorList>
    </citation>
    <scope>NUCLEOTIDE SEQUENCE [LARGE SCALE GENOMIC DNA]</scope>
    <source>
        <strain evidence="1 2">NH7-4</strain>
    </source>
</reference>
<evidence type="ECO:0000313" key="1">
    <source>
        <dbReference type="EMBL" id="TFF37248.1"/>
    </source>
</evidence>
<dbReference type="Proteomes" id="UP000297540">
    <property type="component" value="Unassembled WGS sequence"/>
</dbReference>